<accession>A0A061QQ25</accession>
<reference evidence="2" key="1">
    <citation type="submission" date="2014-05" db="EMBL/GenBank/DDBJ databases">
        <title>The transcriptome of the halophilic microalga Tetraselmis sp. GSL018 isolated from the Great Salt Lake, Utah.</title>
        <authorList>
            <person name="Jinkerson R.E."/>
            <person name="D'Adamo S."/>
            <person name="Posewitz M.C."/>
        </authorList>
    </citation>
    <scope>NUCLEOTIDE SEQUENCE</scope>
    <source>
        <strain evidence="2">GSL018</strain>
    </source>
</reference>
<proteinExistence type="predicted"/>
<sequence>MDAAMRIGSGGHQRATVQAVILCGGFGGDLVNDVLHEIGSVRDTRRANYYRSLLDGGPGEEHITEALVPVHRASALYHLLLSMESSRRLHPLDRNVFVVCNEANRGRFMQEETGFSDRAWSSGGMRLRRENVISNHASAPAEWAGEGGDLQAALRSGLLDPGADLLVVRGSMLLLPDYNFSRVVEHALVHSCNCVAYAQACGRRADLMRWRPSPPFVLEVEKPGSSSSRIAQASRRAPREGEYGAVGLALLKAAEIQQAALGAVEDAWLEEVALRPLMDGRCASGIDLQAGHFSVATLAGWSYADALFDTYAFTLEQDRRLAKSDNVSSLDFGEGITELGLPGDVLHRHALSKRLAQADLNERKGSSGESGPSSALEQPATRLPASFYMSQYRRSAMVTQHLLHLQRSG</sequence>
<dbReference type="EMBL" id="GBEZ01026709">
    <property type="protein sequence ID" value="JAC60524.1"/>
    <property type="molecule type" value="Transcribed_RNA"/>
</dbReference>
<feature type="compositionally biased region" description="Polar residues" evidence="1">
    <location>
        <begin position="367"/>
        <end position="376"/>
    </location>
</feature>
<evidence type="ECO:0000256" key="1">
    <source>
        <dbReference type="SAM" id="MobiDB-lite"/>
    </source>
</evidence>
<feature type="region of interest" description="Disordered" evidence="1">
    <location>
        <begin position="359"/>
        <end position="378"/>
    </location>
</feature>
<name>A0A061QQ25_9CHLO</name>
<gene>
    <name evidence="2" type="ORF">TSPGSL018_28750</name>
</gene>
<evidence type="ECO:0000313" key="2">
    <source>
        <dbReference type="EMBL" id="JAC60524.1"/>
    </source>
</evidence>
<organism evidence="2">
    <name type="scientific">Tetraselmis sp. GSL018</name>
    <dbReference type="NCBI Taxonomy" id="582737"/>
    <lineage>
        <taxon>Eukaryota</taxon>
        <taxon>Viridiplantae</taxon>
        <taxon>Chlorophyta</taxon>
        <taxon>core chlorophytes</taxon>
        <taxon>Chlorodendrophyceae</taxon>
        <taxon>Chlorodendrales</taxon>
        <taxon>Chlorodendraceae</taxon>
        <taxon>Tetraselmis</taxon>
    </lineage>
</organism>
<dbReference type="AlphaFoldDB" id="A0A061QQ25"/>
<protein>
    <submittedName>
        <fullName evidence="2">Uncharacterized protein</fullName>
    </submittedName>
</protein>